<proteinExistence type="predicted"/>
<dbReference type="EMBL" id="KQ418119">
    <property type="protein sequence ID" value="KOF88747.1"/>
    <property type="molecule type" value="Genomic_DNA"/>
</dbReference>
<gene>
    <name evidence="1" type="ORF">OCBIM_22014331mg</name>
</gene>
<sequence>MAVLLLHTHACVRAHTLGCSPLKNKATLLIWSQLLNNTLLLQSFLRAGWFQFHLYSGQPHTHLSLDAASVLFPQCSGTPASPPPCPLFFCSCLLGAD</sequence>
<dbReference type="AlphaFoldDB" id="A0A0L8HHN2"/>
<reference evidence="1" key="1">
    <citation type="submission" date="2015-07" db="EMBL/GenBank/DDBJ databases">
        <title>MeaNS - Measles Nucleotide Surveillance Program.</title>
        <authorList>
            <person name="Tran T."/>
            <person name="Druce J."/>
        </authorList>
    </citation>
    <scope>NUCLEOTIDE SEQUENCE</scope>
    <source>
        <strain evidence="1">UCB-OBI-ISO-001</strain>
        <tissue evidence="1">Gonad</tissue>
    </source>
</reference>
<name>A0A0L8HHN2_OCTBM</name>
<organism evidence="1">
    <name type="scientific">Octopus bimaculoides</name>
    <name type="common">California two-spotted octopus</name>
    <dbReference type="NCBI Taxonomy" id="37653"/>
    <lineage>
        <taxon>Eukaryota</taxon>
        <taxon>Metazoa</taxon>
        <taxon>Spiralia</taxon>
        <taxon>Lophotrochozoa</taxon>
        <taxon>Mollusca</taxon>
        <taxon>Cephalopoda</taxon>
        <taxon>Coleoidea</taxon>
        <taxon>Octopodiformes</taxon>
        <taxon>Octopoda</taxon>
        <taxon>Incirrata</taxon>
        <taxon>Octopodidae</taxon>
        <taxon>Octopus</taxon>
    </lineage>
</organism>
<accession>A0A0L8HHN2</accession>
<protein>
    <submittedName>
        <fullName evidence="1">Uncharacterized protein</fullName>
    </submittedName>
</protein>
<evidence type="ECO:0000313" key="1">
    <source>
        <dbReference type="EMBL" id="KOF88747.1"/>
    </source>
</evidence>